<protein>
    <submittedName>
        <fullName evidence="2">Uncharacterized protein</fullName>
    </submittedName>
</protein>
<keyword evidence="3" id="KW-1185">Reference proteome</keyword>
<evidence type="ECO:0000313" key="3">
    <source>
        <dbReference type="Proteomes" id="UP000826195"/>
    </source>
</evidence>
<evidence type="ECO:0000256" key="1">
    <source>
        <dbReference type="SAM" id="SignalP"/>
    </source>
</evidence>
<dbReference type="EMBL" id="JAHXZJ010000747">
    <property type="protein sequence ID" value="KAH0557359.1"/>
    <property type="molecule type" value="Genomic_DNA"/>
</dbReference>
<evidence type="ECO:0000313" key="2">
    <source>
        <dbReference type="EMBL" id="KAH0557359.1"/>
    </source>
</evidence>
<organism evidence="2 3">
    <name type="scientific">Cotesia glomerata</name>
    <name type="common">Lepidopteran parasitic wasp</name>
    <name type="synonym">Apanteles glomeratus</name>
    <dbReference type="NCBI Taxonomy" id="32391"/>
    <lineage>
        <taxon>Eukaryota</taxon>
        <taxon>Metazoa</taxon>
        <taxon>Ecdysozoa</taxon>
        <taxon>Arthropoda</taxon>
        <taxon>Hexapoda</taxon>
        <taxon>Insecta</taxon>
        <taxon>Pterygota</taxon>
        <taxon>Neoptera</taxon>
        <taxon>Endopterygota</taxon>
        <taxon>Hymenoptera</taxon>
        <taxon>Apocrita</taxon>
        <taxon>Ichneumonoidea</taxon>
        <taxon>Braconidae</taxon>
        <taxon>Microgastrinae</taxon>
        <taxon>Cotesia</taxon>
    </lineage>
</organism>
<sequence>MSILRRNFILIILMSVASVMGNEKHTVSPFRADEVPWLVFVAKVKDWSLSNDFDWGTLIHDRVIMVANESRFTDTLDLMAFTNCVLTKHSPSKCLGAKVDKIVREDNKFVLLILKESLRVPDPEKNIIKLVNGDNYFSDQCYIPYVHYTDACLNGHWSTAFIKTLYKAEIIDETVVVVRDGEGSRIDQYGRSYDSLLKSTIPEEGFPLVCSGSNNKYLMVKMFSSVGDDFDGMSDFYNAPTDLLITQSVKRQIDSIIEKNRLKRNCLRNLVCTSDSLNS</sequence>
<keyword evidence="1" id="KW-0732">Signal</keyword>
<accession>A0AAV7IWC5</accession>
<dbReference type="AlphaFoldDB" id="A0AAV7IWC5"/>
<proteinExistence type="predicted"/>
<feature type="chain" id="PRO_5043496409" evidence="1">
    <location>
        <begin position="22"/>
        <end position="279"/>
    </location>
</feature>
<name>A0AAV7IWC5_COTGL</name>
<comment type="caution">
    <text evidence="2">The sequence shown here is derived from an EMBL/GenBank/DDBJ whole genome shotgun (WGS) entry which is preliminary data.</text>
</comment>
<feature type="signal peptide" evidence="1">
    <location>
        <begin position="1"/>
        <end position="21"/>
    </location>
</feature>
<gene>
    <name evidence="2" type="ORF">KQX54_004637</name>
</gene>
<reference evidence="2 3" key="1">
    <citation type="journal article" date="2021" name="J. Hered.">
        <title>A chromosome-level genome assembly of the parasitoid wasp, Cotesia glomerata (Hymenoptera: Braconidae).</title>
        <authorList>
            <person name="Pinto B.J."/>
            <person name="Weis J.J."/>
            <person name="Gamble T."/>
            <person name="Ode P.J."/>
            <person name="Paul R."/>
            <person name="Zaspel J.M."/>
        </authorList>
    </citation>
    <scope>NUCLEOTIDE SEQUENCE [LARGE SCALE GENOMIC DNA]</scope>
    <source>
        <strain evidence="2">CgM1</strain>
    </source>
</reference>
<dbReference type="Proteomes" id="UP000826195">
    <property type="component" value="Unassembled WGS sequence"/>
</dbReference>